<dbReference type="Gene3D" id="6.10.130.10">
    <property type="entry name" value="Ubiquitin-protein ligase E3A, N-terminal zinc-binding domain (AZUL)"/>
    <property type="match status" value="1"/>
</dbReference>
<name>A0A9W8ECN3_9FUNG</name>
<dbReference type="PANTHER" id="PTHR45700:SF8">
    <property type="entry name" value="HECT-TYPE E3 UBIQUITIN TRANSFERASE"/>
    <property type="match status" value="1"/>
</dbReference>
<dbReference type="Gene3D" id="3.30.2410.10">
    <property type="entry name" value="Hect, E3 ligase catalytic domain"/>
    <property type="match status" value="1"/>
</dbReference>
<dbReference type="OrthoDB" id="8068875at2759"/>
<dbReference type="GO" id="GO:0061630">
    <property type="term" value="F:ubiquitin protein ligase activity"/>
    <property type="evidence" value="ECO:0007669"/>
    <property type="project" value="UniProtKB-EC"/>
</dbReference>
<dbReference type="InterPro" id="IPR000569">
    <property type="entry name" value="HECT_dom"/>
</dbReference>
<sequence length="1421" mass="157482">MSASFPAATRASTAPDSLPFSFDEPPPQWSLLYQNYTHQLTRGCGDGSCQQPFCATARKSQASAPLSPTVARAFALRLATQGSTALLCLRYRKRFDRNQAATLQTNGLLVDPQAEQATPGCLLPTLDNSSGAQSSHALAQWCSAWLNPLWSSLSTKTPLLCPAGDGSVAGPPVDQQPTNNSFVLSLFSAKTGLDPLPIEPSPEPAAQGPTATRSRSNELDTAVGNPSTAVSIFSSDSPQPCFTHLTPELLVAFAEYLTENPLASSQSVAPTTVPSPKCASPIASGIIPRSSSQPWLSHLTTAVSVTPQLPDEHETLSSRGSLYPQGDVDPYDGGIRPSLVQSPSTQLLQSFFREATSPTHSHDDDDHFNDRTAPPHMPSWYPARFQRGLVGSSRISSPLPDPTLSNLRLSGINNRPVVRPGSANSVEQPQDSGSTTDSEIPIPWEASASPPDLGPADLPGSSTSLDSFSRYVAVSTDHPTPYWRDPLIHAPTPVNPSSRGLGKSAAASDAAAHAVLFPRKVSSDMVGPLDDSVPTATSPATEDPCIDGPQIHRSLWYVFSSYPTLVTGLSRPGTENFLESCGLTAHAHHDRSWMDIPTPNSVANLDMDIGYVQRIYRLVLDLPGPHTTQMVTDALRISLLDMDRAIARLSKVPIIVENNLAQDSWPYQWEDTAAKPTQAPQCGPLTPWRDFLCLLKALFAVWECPLLELPLYSRRYTKDCTPEHWDLLRQLITLTVRLRTIHLQGDCFRFMAPTSGRVRGLDLYALWLGRGACPTDPMPPGPNQSERRAMDEINAKEAFSQDTRYQHHNTLPTADHQLRAALSRHTSLLSNTRVQFVRRYLLTRLAPYLPDKIMHVDPHTQDILDLLMTWWQIAQTITLSAKGYPLPSSLTSLSFAMGLATLGHDPNLEHRVASRAFVSKDLCSRLDIRHEVRLWRRKHGRIDKAREIFTQRFLRSVCNFSLLDYPYLFAMETKAQVFRADALLEMTHHYELALNNVGNLNSLRRLLREEDFAHACFRVNRKDDSEPNGPLISDASTPYLVLELCRESLAMDALFQLQRQRRHLRQPLKVRFVNGGEVGFDQGGVQKELLRTLVETLLRSYDPCASQWAEDGETRWFWPRSEFGTTEYLGRFNGVVADPTESPSSKDSATLSVFELFGVVLGLALYNNIHIPLAFPLVFYKKLLGDTKGVGFADLRDGFPALARGLQALLDWSDGDVEYAFGFTFEITVESLTRPGCQVAVPLLPGGDQIPVTNANRQQYVDLYADFVLNRAVEGQFAAIRQGLLRVVDRRLLALCGPLELERLMVGEQELDFAELERTAAYEDHFHARHPCIRRFWNVVHTFTPEQKRKLLLFVTANDRLPIGGFRAMTFVIQRNGPDSDRLPTALTCFGRLLLPEYRHQAKLRDRLLTAIENTQGFGLA</sequence>
<dbReference type="Gene3D" id="3.30.2160.10">
    <property type="entry name" value="Hect, E3 ligase catalytic domain"/>
    <property type="match status" value="1"/>
</dbReference>
<dbReference type="Pfam" id="PF00632">
    <property type="entry name" value="HECT"/>
    <property type="match status" value="1"/>
</dbReference>
<keyword evidence="3" id="KW-0808">Transferase</keyword>
<dbReference type="PANTHER" id="PTHR45700">
    <property type="entry name" value="UBIQUITIN-PROTEIN LIGASE E3C"/>
    <property type="match status" value="1"/>
</dbReference>
<dbReference type="PROSITE" id="PS50237">
    <property type="entry name" value="HECT"/>
    <property type="match status" value="1"/>
</dbReference>
<feature type="compositionally biased region" description="Polar residues" evidence="6">
    <location>
        <begin position="403"/>
        <end position="413"/>
    </location>
</feature>
<dbReference type="GO" id="GO:0000209">
    <property type="term" value="P:protein polyubiquitination"/>
    <property type="evidence" value="ECO:0007669"/>
    <property type="project" value="InterPro"/>
</dbReference>
<feature type="region of interest" description="Disordered" evidence="6">
    <location>
        <begin position="311"/>
        <end position="340"/>
    </location>
</feature>
<feature type="region of interest" description="Disordered" evidence="6">
    <location>
        <begin position="392"/>
        <end position="462"/>
    </location>
</feature>
<feature type="region of interest" description="Disordered" evidence="6">
    <location>
        <begin position="1"/>
        <end position="20"/>
    </location>
</feature>
<reference evidence="8" key="1">
    <citation type="submission" date="2022-07" db="EMBL/GenBank/DDBJ databases">
        <title>Phylogenomic reconstructions and comparative analyses of Kickxellomycotina fungi.</title>
        <authorList>
            <person name="Reynolds N.K."/>
            <person name="Stajich J.E."/>
            <person name="Barry K."/>
            <person name="Grigoriev I.V."/>
            <person name="Crous P."/>
            <person name="Smith M.E."/>
        </authorList>
    </citation>
    <scope>NUCLEOTIDE SEQUENCE</scope>
    <source>
        <strain evidence="8">RSA 567</strain>
    </source>
</reference>
<evidence type="ECO:0000259" key="7">
    <source>
        <dbReference type="PROSITE" id="PS50237"/>
    </source>
</evidence>
<comment type="catalytic activity">
    <reaction evidence="1">
        <text>S-ubiquitinyl-[E2 ubiquitin-conjugating enzyme]-L-cysteine + [acceptor protein]-L-lysine = [E2 ubiquitin-conjugating enzyme]-L-cysteine + N(6)-ubiquitinyl-[acceptor protein]-L-lysine.</text>
        <dbReference type="EC" id="2.3.2.26"/>
    </reaction>
</comment>
<evidence type="ECO:0000313" key="9">
    <source>
        <dbReference type="Proteomes" id="UP001151582"/>
    </source>
</evidence>
<dbReference type="CDD" id="cd00078">
    <property type="entry name" value="HECTc"/>
    <property type="match status" value="1"/>
</dbReference>
<evidence type="ECO:0000256" key="6">
    <source>
        <dbReference type="SAM" id="MobiDB-lite"/>
    </source>
</evidence>
<dbReference type="EC" id="2.3.2.26" evidence="2"/>
<keyword evidence="4 5" id="KW-0833">Ubl conjugation pathway</keyword>
<dbReference type="SMART" id="SM00119">
    <property type="entry name" value="HECTc"/>
    <property type="match status" value="1"/>
</dbReference>
<gene>
    <name evidence="8" type="ORF">H4R34_003410</name>
</gene>
<dbReference type="InterPro" id="IPR042556">
    <property type="entry name" value="AZUL_sf"/>
</dbReference>
<dbReference type="InterPro" id="IPR035983">
    <property type="entry name" value="Hect_E3_ubiquitin_ligase"/>
</dbReference>
<dbReference type="InterPro" id="IPR032353">
    <property type="entry name" value="AZUL"/>
</dbReference>
<evidence type="ECO:0000256" key="2">
    <source>
        <dbReference type="ARBA" id="ARBA00012485"/>
    </source>
</evidence>
<feature type="active site" description="Glycyl thioester intermediate" evidence="5">
    <location>
        <position position="1389"/>
    </location>
</feature>
<keyword evidence="9" id="KW-1185">Reference proteome</keyword>
<evidence type="ECO:0000313" key="8">
    <source>
        <dbReference type="EMBL" id="KAJ1977899.1"/>
    </source>
</evidence>
<evidence type="ECO:0000256" key="4">
    <source>
        <dbReference type="ARBA" id="ARBA00022786"/>
    </source>
</evidence>
<feature type="region of interest" description="Disordered" evidence="6">
    <location>
        <begin position="193"/>
        <end position="223"/>
    </location>
</feature>
<comment type="caution">
    <text evidence="8">The sequence shown here is derived from an EMBL/GenBank/DDBJ whole genome shotgun (WGS) entry which is preliminary data.</text>
</comment>
<organism evidence="8 9">
    <name type="scientific">Dimargaris verticillata</name>
    <dbReference type="NCBI Taxonomy" id="2761393"/>
    <lineage>
        <taxon>Eukaryota</taxon>
        <taxon>Fungi</taxon>
        <taxon>Fungi incertae sedis</taxon>
        <taxon>Zoopagomycota</taxon>
        <taxon>Kickxellomycotina</taxon>
        <taxon>Dimargaritomycetes</taxon>
        <taxon>Dimargaritales</taxon>
        <taxon>Dimargaritaceae</taxon>
        <taxon>Dimargaris</taxon>
    </lineage>
</organism>
<proteinExistence type="predicted"/>
<dbReference type="EMBL" id="JANBQB010000313">
    <property type="protein sequence ID" value="KAJ1977899.1"/>
    <property type="molecule type" value="Genomic_DNA"/>
</dbReference>
<feature type="domain" description="HECT" evidence="7">
    <location>
        <begin position="1060"/>
        <end position="1421"/>
    </location>
</feature>
<dbReference type="Proteomes" id="UP001151582">
    <property type="component" value="Unassembled WGS sequence"/>
</dbReference>
<evidence type="ECO:0000256" key="1">
    <source>
        <dbReference type="ARBA" id="ARBA00000885"/>
    </source>
</evidence>
<evidence type="ECO:0000256" key="5">
    <source>
        <dbReference type="PROSITE-ProRule" id="PRU00104"/>
    </source>
</evidence>
<feature type="region of interest" description="Disordered" evidence="6">
    <location>
        <begin position="355"/>
        <end position="378"/>
    </location>
</feature>
<dbReference type="FunFam" id="3.30.2410.10:FF:000003">
    <property type="entry name" value="probable E3 ubiquitin-protein ligase HERC4 isoform X1"/>
    <property type="match status" value="1"/>
</dbReference>
<dbReference type="InterPro" id="IPR044611">
    <property type="entry name" value="E3A/B/C-like"/>
</dbReference>
<feature type="compositionally biased region" description="Polar residues" evidence="6">
    <location>
        <begin position="422"/>
        <end position="438"/>
    </location>
</feature>
<evidence type="ECO:0000256" key="3">
    <source>
        <dbReference type="ARBA" id="ARBA00022679"/>
    </source>
</evidence>
<dbReference type="SUPFAM" id="SSF56204">
    <property type="entry name" value="Hect, E3 ligase catalytic domain"/>
    <property type="match status" value="1"/>
</dbReference>
<accession>A0A9W8ECN3</accession>
<dbReference type="Gene3D" id="3.90.1750.10">
    <property type="entry name" value="Hect, E3 ligase catalytic domains"/>
    <property type="match status" value="1"/>
</dbReference>
<dbReference type="Pfam" id="PF16558">
    <property type="entry name" value="AZUL"/>
    <property type="match status" value="1"/>
</dbReference>
<feature type="compositionally biased region" description="Basic and acidic residues" evidence="6">
    <location>
        <begin position="360"/>
        <end position="370"/>
    </location>
</feature>
<protein>
    <recommendedName>
        <fullName evidence="2">HECT-type E3 ubiquitin transferase</fullName>
        <ecNumber evidence="2">2.3.2.26</ecNumber>
    </recommendedName>
</protein>